<dbReference type="PANTHER" id="PTHR43394">
    <property type="entry name" value="ATP-DEPENDENT PERMEASE MDL1, MITOCHONDRIAL"/>
    <property type="match status" value="1"/>
</dbReference>
<organism evidence="10 11">
    <name type="scientific">Winogradskyella damuponensis</name>
    <dbReference type="NCBI Taxonomy" id="943939"/>
    <lineage>
        <taxon>Bacteria</taxon>
        <taxon>Pseudomonadati</taxon>
        <taxon>Bacteroidota</taxon>
        <taxon>Flavobacteriia</taxon>
        <taxon>Flavobacteriales</taxon>
        <taxon>Flavobacteriaceae</taxon>
        <taxon>Winogradskyella</taxon>
    </lineage>
</organism>
<evidence type="ECO:0000256" key="4">
    <source>
        <dbReference type="ARBA" id="ARBA00022840"/>
    </source>
</evidence>
<keyword evidence="3" id="KW-0547">Nucleotide-binding</keyword>
<dbReference type="InterPro" id="IPR017871">
    <property type="entry name" value="ABC_transporter-like_CS"/>
</dbReference>
<dbReference type="PROSITE" id="PS50929">
    <property type="entry name" value="ABC_TM1F"/>
    <property type="match status" value="1"/>
</dbReference>
<evidence type="ECO:0000256" key="2">
    <source>
        <dbReference type="ARBA" id="ARBA00022692"/>
    </source>
</evidence>
<dbReference type="CDD" id="cd03254">
    <property type="entry name" value="ABCC_Glucan_exporter_like"/>
    <property type="match status" value="1"/>
</dbReference>
<dbReference type="Pfam" id="PF00664">
    <property type="entry name" value="ABC_membrane"/>
    <property type="match status" value="1"/>
</dbReference>
<keyword evidence="5 7" id="KW-1133">Transmembrane helix</keyword>
<evidence type="ECO:0000256" key="3">
    <source>
        <dbReference type="ARBA" id="ARBA00022741"/>
    </source>
</evidence>
<dbReference type="Gene3D" id="3.40.50.300">
    <property type="entry name" value="P-loop containing nucleotide triphosphate hydrolases"/>
    <property type="match status" value="1"/>
</dbReference>
<dbReference type="EMBL" id="BAABCB010000029">
    <property type="protein sequence ID" value="GAA4245849.1"/>
    <property type="molecule type" value="Genomic_DNA"/>
</dbReference>
<keyword evidence="11" id="KW-1185">Reference proteome</keyword>
<accession>A0ABP8D121</accession>
<evidence type="ECO:0000256" key="6">
    <source>
        <dbReference type="ARBA" id="ARBA00023136"/>
    </source>
</evidence>
<feature type="transmembrane region" description="Helical" evidence="7">
    <location>
        <begin position="246"/>
        <end position="270"/>
    </location>
</feature>
<dbReference type="InterPro" id="IPR003593">
    <property type="entry name" value="AAA+_ATPase"/>
</dbReference>
<dbReference type="SUPFAM" id="SSF52540">
    <property type="entry name" value="P-loop containing nucleoside triphosphate hydrolases"/>
    <property type="match status" value="1"/>
</dbReference>
<feature type="transmembrane region" description="Helical" evidence="7">
    <location>
        <begin position="24"/>
        <end position="44"/>
    </location>
</feature>
<gene>
    <name evidence="10" type="ORF">GCM10022292_29850</name>
</gene>
<keyword evidence="4 10" id="KW-0067">ATP-binding</keyword>
<evidence type="ECO:0000259" key="9">
    <source>
        <dbReference type="PROSITE" id="PS50929"/>
    </source>
</evidence>
<evidence type="ECO:0000259" key="8">
    <source>
        <dbReference type="PROSITE" id="PS50893"/>
    </source>
</evidence>
<keyword evidence="2 7" id="KW-0812">Transmembrane</keyword>
<evidence type="ECO:0000256" key="7">
    <source>
        <dbReference type="SAM" id="Phobius"/>
    </source>
</evidence>
<dbReference type="InterPro" id="IPR036640">
    <property type="entry name" value="ABC1_TM_sf"/>
</dbReference>
<evidence type="ECO:0000256" key="5">
    <source>
        <dbReference type="ARBA" id="ARBA00022989"/>
    </source>
</evidence>
<dbReference type="PROSITE" id="PS00211">
    <property type="entry name" value="ABC_TRANSPORTER_1"/>
    <property type="match status" value="1"/>
</dbReference>
<feature type="domain" description="ABC transporter" evidence="8">
    <location>
        <begin position="346"/>
        <end position="580"/>
    </location>
</feature>
<evidence type="ECO:0000313" key="10">
    <source>
        <dbReference type="EMBL" id="GAA4245849.1"/>
    </source>
</evidence>
<dbReference type="InterPro" id="IPR011527">
    <property type="entry name" value="ABC1_TM_dom"/>
</dbReference>
<evidence type="ECO:0000256" key="1">
    <source>
        <dbReference type="ARBA" id="ARBA00004651"/>
    </source>
</evidence>
<evidence type="ECO:0000313" key="11">
    <source>
        <dbReference type="Proteomes" id="UP001501682"/>
    </source>
</evidence>
<dbReference type="PANTHER" id="PTHR43394:SF1">
    <property type="entry name" value="ATP-BINDING CASSETTE SUB-FAMILY B MEMBER 10, MITOCHONDRIAL"/>
    <property type="match status" value="1"/>
</dbReference>
<feature type="transmembrane region" description="Helical" evidence="7">
    <location>
        <begin position="154"/>
        <end position="182"/>
    </location>
</feature>
<dbReference type="InterPro" id="IPR039421">
    <property type="entry name" value="Type_1_exporter"/>
</dbReference>
<protein>
    <submittedName>
        <fullName evidence="10">ABC transporter ATP-binding protein</fullName>
    </submittedName>
</protein>
<dbReference type="InterPro" id="IPR027417">
    <property type="entry name" value="P-loop_NTPase"/>
</dbReference>
<dbReference type="InterPro" id="IPR003439">
    <property type="entry name" value="ABC_transporter-like_ATP-bd"/>
</dbReference>
<name>A0ABP8D121_9FLAO</name>
<dbReference type="SUPFAM" id="SSF90123">
    <property type="entry name" value="ABC transporter transmembrane region"/>
    <property type="match status" value="1"/>
</dbReference>
<keyword evidence="6 7" id="KW-0472">Membrane</keyword>
<dbReference type="GO" id="GO:0005524">
    <property type="term" value="F:ATP binding"/>
    <property type="evidence" value="ECO:0007669"/>
    <property type="project" value="UniProtKB-KW"/>
</dbReference>
<dbReference type="PROSITE" id="PS50893">
    <property type="entry name" value="ABC_TRANSPORTER_2"/>
    <property type="match status" value="1"/>
</dbReference>
<feature type="transmembrane region" description="Helical" evidence="7">
    <location>
        <begin position="65"/>
        <end position="90"/>
    </location>
</feature>
<sequence>MAEKGKKIFDISLFTRLLHYIKPYRTVFVISLFCVIGLALFGAFRPYVLREAIDVKIANKEYNGFVLYMLIMLALLVLEVVSQLLFIYYASWLGQSVVRDIRVKLFKHMLKFKMTYFDKSSVGVLITRAVTDMERIADIFGQGLFMIFSDVLKMLVVAGFMAFINIKLSLIVFITMPIVLFATKIFQKYMKRAFEDVRTEVSNLNSFVQERVTGMKILQLFTREDTEYKNFKKINERHKKGWLKTVWYNSIFFPIAEFLASLTMAMVILVGGFDAISENPDTTLGDLISFTMFIPMLFRPLNQIANKFNTLQMGMVAADRVFKVLDTTSNIDDSGTIEANHFKGNISFKNVRFSYIKEEEVLKGISFHVEAGETVAIVGATGAGKSTIINLLNRFYDINSGTIEVDDTDIKNMTLSSLRSQIAVVLQDVFLFADTILNNITLNNDAITEEDVVNAAKAIGIHEFISSLPDGYHYNVKERGVMLSSGQRQLISFLRAYVTNPSILILDEATSSVDSYSEQLIQDATDKITKGRTSIVIAHRLATIQQADKIIVMEAGEIVEIGTHKTLLEKETGYYKNLYEVQFLKAEEV</sequence>
<dbReference type="CDD" id="cd18544">
    <property type="entry name" value="ABC_6TM_TmrA_like"/>
    <property type="match status" value="1"/>
</dbReference>
<reference evidence="11" key="1">
    <citation type="journal article" date="2019" name="Int. J. Syst. Evol. Microbiol.">
        <title>The Global Catalogue of Microorganisms (GCM) 10K type strain sequencing project: providing services to taxonomists for standard genome sequencing and annotation.</title>
        <authorList>
            <consortium name="The Broad Institute Genomics Platform"/>
            <consortium name="The Broad Institute Genome Sequencing Center for Infectious Disease"/>
            <person name="Wu L."/>
            <person name="Ma J."/>
        </authorList>
    </citation>
    <scope>NUCLEOTIDE SEQUENCE [LARGE SCALE GENOMIC DNA]</scope>
    <source>
        <strain evidence="11">JCM 17633</strain>
    </source>
</reference>
<comment type="subcellular location">
    <subcellularLocation>
        <location evidence="1">Cell membrane</location>
        <topology evidence="1">Multi-pass membrane protein</topology>
    </subcellularLocation>
</comment>
<dbReference type="Gene3D" id="1.20.1560.10">
    <property type="entry name" value="ABC transporter type 1, transmembrane domain"/>
    <property type="match status" value="2"/>
</dbReference>
<dbReference type="SMART" id="SM00382">
    <property type="entry name" value="AAA"/>
    <property type="match status" value="1"/>
</dbReference>
<dbReference type="Proteomes" id="UP001501682">
    <property type="component" value="Unassembled WGS sequence"/>
</dbReference>
<comment type="caution">
    <text evidence="10">The sequence shown here is derived from an EMBL/GenBank/DDBJ whole genome shotgun (WGS) entry which is preliminary data.</text>
</comment>
<feature type="domain" description="ABC transmembrane type-1" evidence="9">
    <location>
        <begin position="29"/>
        <end position="313"/>
    </location>
</feature>
<dbReference type="Pfam" id="PF00005">
    <property type="entry name" value="ABC_tran"/>
    <property type="match status" value="1"/>
</dbReference>
<proteinExistence type="predicted"/>
<dbReference type="RefSeq" id="WP_215924578.1">
    <property type="nucleotide sequence ID" value="NZ_BAABCB010000029.1"/>
</dbReference>